<evidence type="ECO:0000313" key="4">
    <source>
        <dbReference type="EMBL" id="PZP52390.1"/>
    </source>
</evidence>
<dbReference type="EMBL" id="QFOI01000005">
    <property type="protein sequence ID" value="PZP52390.1"/>
    <property type="molecule type" value="Genomic_DNA"/>
</dbReference>
<dbReference type="InterPro" id="IPR005632">
    <property type="entry name" value="Chaperone_Skp"/>
</dbReference>
<dbReference type="SUPFAM" id="SSF111384">
    <property type="entry name" value="OmpH-like"/>
    <property type="match status" value="1"/>
</dbReference>
<comment type="similarity">
    <text evidence="1">Belongs to the Skp family.</text>
</comment>
<dbReference type="GO" id="GO:0050821">
    <property type="term" value="P:protein stabilization"/>
    <property type="evidence" value="ECO:0007669"/>
    <property type="project" value="TreeGrafter"/>
</dbReference>
<evidence type="ECO:0000256" key="1">
    <source>
        <dbReference type="ARBA" id="ARBA00009091"/>
    </source>
</evidence>
<reference evidence="4 5" key="1">
    <citation type="submission" date="2017-11" db="EMBL/GenBank/DDBJ databases">
        <title>Infants hospitalized years apart are colonized by the same room-sourced microbial strains.</title>
        <authorList>
            <person name="Brooks B."/>
            <person name="Olm M.R."/>
            <person name="Firek B.A."/>
            <person name="Baker R."/>
            <person name="Thomas B.C."/>
            <person name="Morowitz M.J."/>
            <person name="Banfield J.F."/>
        </authorList>
    </citation>
    <scope>NUCLEOTIDE SEQUENCE [LARGE SCALE GENOMIC DNA]</scope>
    <source>
        <strain evidence="4">S2_009_000_R2_76</strain>
    </source>
</reference>
<dbReference type="InterPro" id="IPR024930">
    <property type="entry name" value="Skp_dom_sf"/>
</dbReference>
<dbReference type="GO" id="GO:0005829">
    <property type="term" value="C:cytosol"/>
    <property type="evidence" value="ECO:0007669"/>
    <property type="project" value="TreeGrafter"/>
</dbReference>
<evidence type="ECO:0000256" key="2">
    <source>
        <dbReference type="ARBA" id="ARBA00022729"/>
    </source>
</evidence>
<dbReference type="AlphaFoldDB" id="A0A2W5FFA0"/>
<feature type="coiled-coil region" evidence="3">
    <location>
        <begin position="53"/>
        <end position="106"/>
    </location>
</feature>
<proteinExistence type="inferred from homology"/>
<dbReference type="PANTHER" id="PTHR35089:SF1">
    <property type="entry name" value="CHAPERONE PROTEIN SKP"/>
    <property type="match status" value="1"/>
</dbReference>
<accession>A0A2W5FFA0</accession>
<dbReference type="Gene3D" id="3.30.910.20">
    <property type="entry name" value="Skp domain"/>
    <property type="match status" value="1"/>
</dbReference>
<comment type="caution">
    <text evidence="4">The sequence shown here is derived from an EMBL/GenBank/DDBJ whole genome shotgun (WGS) entry which is preliminary data.</text>
</comment>
<sequence length="176" mass="20513">MKRICSIIILITIFAIGNIKISNAQRYAVIDTRYILSKMPEYADADVQLKKMSTQWQREVAKMQTDLDAMRKDFQAEQYMLTDELKQKREIEIANKEKMVRDLNTKYFGYEGELFVQRKRLVQPIQDKIYNAVQNMAVTRGYDFILDKSEGITVIFADPKLNKSDDILVSLGIKTK</sequence>
<dbReference type="SMART" id="SM00935">
    <property type="entry name" value="OmpH"/>
    <property type="match status" value="1"/>
</dbReference>
<name>A0A2W5FFA0_9SPHI</name>
<protein>
    <recommendedName>
        <fullName evidence="6">Outer membrane chaperone Skp (OmpH)</fullName>
    </recommendedName>
</protein>
<evidence type="ECO:0008006" key="6">
    <source>
        <dbReference type="Google" id="ProtNLM"/>
    </source>
</evidence>
<dbReference type="PANTHER" id="PTHR35089">
    <property type="entry name" value="CHAPERONE PROTEIN SKP"/>
    <property type="match status" value="1"/>
</dbReference>
<keyword evidence="3" id="KW-0175">Coiled coil</keyword>
<gene>
    <name evidence="4" type="ORF">DI598_00735</name>
</gene>
<dbReference type="Pfam" id="PF03938">
    <property type="entry name" value="OmpH"/>
    <property type="match status" value="1"/>
</dbReference>
<keyword evidence="2" id="KW-0732">Signal</keyword>
<evidence type="ECO:0000313" key="5">
    <source>
        <dbReference type="Proteomes" id="UP000249645"/>
    </source>
</evidence>
<dbReference type="Proteomes" id="UP000249645">
    <property type="component" value="Unassembled WGS sequence"/>
</dbReference>
<organism evidence="4 5">
    <name type="scientific">Pseudopedobacter saltans</name>
    <dbReference type="NCBI Taxonomy" id="151895"/>
    <lineage>
        <taxon>Bacteria</taxon>
        <taxon>Pseudomonadati</taxon>
        <taxon>Bacteroidota</taxon>
        <taxon>Sphingobacteriia</taxon>
        <taxon>Sphingobacteriales</taxon>
        <taxon>Sphingobacteriaceae</taxon>
        <taxon>Pseudopedobacter</taxon>
    </lineage>
</organism>
<dbReference type="GO" id="GO:0051082">
    <property type="term" value="F:unfolded protein binding"/>
    <property type="evidence" value="ECO:0007669"/>
    <property type="project" value="InterPro"/>
</dbReference>
<evidence type="ECO:0000256" key="3">
    <source>
        <dbReference type="SAM" id="Coils"/>
    </source>
</evidence>